<reference evidence="2 3" key="1">
    <citation type="journal article" date="2019" name="Proc. Natl. Acad. Sci. U.S.A.">
        <title>Regulatory changes in pterin and carotenoid genes underlie balanced color polymorphisms in the wall lizard.</title>
        <authorList>
            <person name="Andrade P."/>
            <person name="Pinho C."/>
            <person name="Perez I de Lanuza G."/>
            <person name="Afonso S."/>
            <person name="Brejcha J."/>
            <person name="Rubin C.J."/>
            <person name="Wallerman O."/>
            <person name="Pereira P."/>
            <person name="Sabatino S.J."/>
            <person name="Bellati A."/>
            <person name="Pellitteri-Rosa D."/>
            <person name="Bosakova Z."/>
            <person name="Bunikis I."/>
            <person name="Carretero M.A."/>
            <person name="Feiner N."/>
            <person name="Marsik P."/>
            <person name="Pauperio F."/>
            <person name="Salvi D."/>
            <person name="Soler L."/>
            <person name="While G.M."/>
            <person name="Uller T."/>
            <person name="Font E."/>
            <person name="Andersson L."/>
            <person name="Carneiro M."/>
        </authorList>
    </citation>
    <scope>NUCLEOTIDE SEQUENCE</scope>
</reference>
<sequence>NGVSSRCSALSVSFPCKGARNLGNAKGDQALSPPNRKELTPYLPRTLLDSKIYFAPSVQPLQPLAKNLGFPFFPHATLSHAPIYILYVLFYNFEYSFKQR</sequence>
<protein>
    <submittedName>
        <fullName evidence="2">Uncharacterized protein</fullName>
    </submittedName>
</protein>
<evidence type="ECO:0000256" key="1">
    <source>
        <dbReference type="SAM" id="Phobius"/>
    </source>
</evidence>
<organism evidence="2 3">
    <name type="scientific">Podarcis muralis</name>
    <name type="common">Wall lizard</name>
    <name type="synonym">Lacerta muralis</name>
    <dbReference type="NCBI Taxonomy" id="64176"/>
    <lineage>
        <taxon>Eukaryota</taxon>
        <taxon>Metazoa</taxon>
        <taxon>Chordata</taxon>
        <taxon>Craniata</taxon>
        <taxon>Vertebrata</taxon>
        <taxon>Euteleostomi</taxon>
        <taxon>Lepidosauria</taxon>
        <taxon>Squamata</taxon>
        <taxon>Bifurcata</taxon>
        <taxon>Unidentata</taxon>
        <taxon>Episquamata</taxon>
        <taxon>Laterata</taxon>
        <taxon>Lacertibaenia</taxon>
        <taxon>Lacertidae</taxon>
        <taxon>Podarcis</taxon>
    </lineage>
</organism>
<dbReference type="Ensembl" id="ENSPMRT00000026751.1">
    <property type="protein sequence ID" value="ENSPMRP00000025207.1"/>
    <property type="gene ID" value="ENSPMRG00000016312.1"/>
</dbReference>
<reference evidence="2" key="2">
    <citation type="submission" date="2025-08" db="UniProtKB">
        <authorList>
            <consortium name="Ensembl"/>
        </authorList>
    </citation>
    <scope>IDENTIFICATION</scope>
</reference>
<keyword evidence="3" id="KW-1185">Reference proteome</keyword>
<dbReference type="AlphaFoldDB" id="A0A670JQF4"/>
<feature type="transmembrane region" description="Helical" evidence="1">
    <location>
        <begin position="72"/>
        <end position="93"/>
    </location>
</feature>
<keyword evidence="1" id="KW-0812">Transmembrane</keyword>
<name>A0A670JQF4_PODMU</name>
<dbReference type="Proteomes" id="UP000472272">
    <property type="component" value="Chromosome 11"/>
</dbReference>
<proteinExistence type="predicted"/>
<evidence type="ECO:0000313" key="2">
    <source>
        <dbReference type="Ensembl" id="ENSPMRP00000025207.1"/>
    </source>
</evidence>
<keyword evidence="1" id="KW-0472">Membrane</keyword>
<keyword evidence="1" id="KW-1133">Transmembrane helix</keyword>
<accession>A0A670JQF4</accession>
<reference evidence="2" key="3">
    <citation type="submission" date="2025-09" db="UniProtKB">
        <authorList>
            <consortium name="Ensembl"/>
        </authorList>
    </citation>
    <scope>IDENTIFICATION</scope>
</reference>
<evidence type="ECO:0000313" key="3">
    <source>
        <dbReference type="Proteomes" id="UP000472272"/>
    </source>
</evidence>